<sequence>MFEVDPNLWLQSFARPWLTWLMQAISLFGQEGFYAAAVLVLGFGLRLRPMLGVMLALLLTGLGTHAIKDGLGLPRPVQVDARVLDKGETNRQWLTERGGAQAAFGLPSEQAITAARALHDPDFGFTSGHVAAATAFCASLLLMFAPLRRRRGIAVAIALWPVLMACSRLYLGRHFLGDVLGGACLGLLGAGAAWWLWRRPQTHRLALPALALLAGIASCWLPLVDLATAGQLLALALLAALFARIGWPDDAPATFAMRLGRVALAFAVYLLGRFGSHVLLQHFGDGDVFRLSLTAASTLFVLGATVWLTGRLRLYPTAA</sequence>
<dbReference type="RefSeq" id="WP_187570421.1">
    <property type="nucleotide sequence ID" value="NZ_CP060711.1"/>
</dbReference>
<feature type="transmembrane region" description="Helical" evidence="4">
    <location>
        <begin position="259"/>
        <end position="276"/>
    </location>
</feature>
<name>A0A7G9QTI2_9GAMM</name>
<dbReference type="AlphaFoldDB" id="A0A7G9QTI2"/>
<feature type="transmembrane region" description="Helical" evidence="4">
    <location>
        <begin position="288"/>
        <end position="308"/>
    </location>
</feature>
<dbReference type="EMBL" id="CP060711">
    <property type="protein sequence ID" value="QNN46657.1"/>
    <property type="molecule type" value="Genomic_DNA"/>
</dbReference>
<protein>
    <recommendedName>
        <fullName evidence="1">undecaprenyl-diphosphate phosphatase</fullName>
        <ecNumber evidence="1">3.6.1.27</ecNumber>
    </recommendedName>
    <alternativeName>
        <fullName evidence="2">Undecaprenyl pyrophosphate phosphatase</fullName>
    </alternativeName>
</protein>
<dbReference type="KEGG" id="tbv:H9L17_00220"/>
<dbReference type="GO" id="GO:0050380">
    <property type="term" value="F:undecaprenyl-diphosphatase activity"/>
    <property type="evidence" value="ECO:0007669"/>
    <property type="project" value="UniProtKB-EC"/>
</dbReference>
<dbReference type="EC" id="3.6.1.27" evidence="1"/>
<feature type="domain" description="Phosphatidic acid phosphatase type 2/haloperoxidase" evidence="5">
    <location>
        <begin position="51"/>
        <end position="194"/>
    </location>
</feature>
<dbReference type="Gene3D" id="1.20.144.10">
    <property type="entry name" value="Phosphatidic acid phosphatase type 2/haloperoxidase"/>
    <property type="match status" value="1"/>
</dbReference>
<evidence type="ECO:0000256" key="3">
    <source>
        <dbReference type="ARBA" id="ARBA00047594"/>
    </source>
</evidence>
<keyword evidence="7" id="KW-1185">Reference proteome</keyword>
<dbReference type="SUPFAM" id="SSF48317">
    <property type="entry name" value="Acid phosphatase/Vanadium-dependent haloperoxidase"/>
    <property type="match status" value="1"/>
</dbReference>
<feature type="transmembrane region" description="Helical" evidence="4">
    <location>
        <begin position="177"/>
        <end position="197"/>
    </location>
</feature>
<dbReference type="SMART" id="SM00014">
    <property type="entry name" value="acidPPc"/>
    <property type="match status" value="1"/>
</dbReference>
<accession>A0A7G9QTI2</accession>
<organism evidence="6 7">
    <name type="scientific">Thermomonas brevis</name>
    <dbReference type="NCBI Taxonomy" id="215691"/>
    <lineage>
        <taxon>Bacteria</taxon>
        <taxon>Pseudomonadati</taxon>
        <taxon>Pseudomonadota</taxon>
        <taxon>Gammaproteobacteria</taxon>
        <taxon>Lysobacterales</taxon>
        <taxon>Lysobacteraceae</taxon>
        <taxon>Thermomonas</taxon>
    </lineage>
</organism>
<dbReference type="PANTHER" id="PTHR14969">
    <property type="entry name" value="SPHINGOSINE-1-PHOSPHATE PHOSPHOHYDROLASE"/>
    <property type="match status" value="1"/>
</dbReference>
<gene>
    <name evidence="6" type="ORF">H9L17_00220</name>
</gene>
<comment type="catalytic activity">
    <reaction evidence="3">
        <text>di-trans,octa-cis-undecaprenyl diphosphate + H2O = di-trans,octa-cis-undecaprenyl phosphate + phosphate + H(+)</text>
        <dbReference type="Rhea" id="RHEA:28094"/>
        <dbReference type="ChEBI" id="CHEBI:15377"/>
        <dbReference type="ChEBI" id="CHEBI:15378"/>
        <dbReference type="ChEBI" id="CHEBI:43474"/>
        <dbReference type="ChEBI" id="CHEBI:58405"/>
        <dbReference type="ChEBI" id="CHEBI:60392"/>
        <dbReference type="EC" id="3.6.1.27"/>
    </reaction>
</comment>
<evidence type="ECO:0000256" key="1">
    <source>
        <dbReference type="ARBA" id="ARBA00012374"/>
    </source>
</evidence>
<dbReference type="InterPro" id="IPR000326">
    <property type="entry name" value="PAP2/HPO"/>
</dbReference>
<evidence type="ECO:0000313" key="7">
    <source>
        <dbReference type="Proteomes" id="UP000515977"/>
    </source>
</evidence>
<dbReference type="PANTHER" id="PTHR14969:SF13">
    <property type="entry name" value="AT30094P"/>
    <property type="match status" value="1"/>
</dbReference>
<feature type="transmembrane region" description="Helical" evidence="4">
    <location>
        <begin position="229"/>
        <end position="247"/>
    </location>
</feature>
<feature type="transmembrane region" description="Helical" evidence="4">
    <location>
        <begin position="204"/>
        <end position="223"/>
    </location>
</feature>
<evidence type="ECO:0000313" key="6">
    <source>
        <dbReference type="EMBL" id="QNN46657.1"/>
    </source>
</evidence>
<dbReference type="Proteomes" id="UP000515977">
    <property type="component" value="Chromosome"/>
</dbReference>
<proteinExistence type="predicted"/>
<evidence type="ECO:0000256" key="4">
    <source>
        <dbReference type="SAM" id="Phobius"/>
    </source>
</evidence>
<feature type="transmembrane region" description="Helical" evidence="4">
    <location>
        <begin position="152"/>
        <end position="171"/>
    </location>
</feature>
<feature type="transmembrane region" description="Helical" evidence="4">
    <location>
        <begin position="20"/>
        <end position="43"/>
    </location>
</feature>
<keyword evidence="4" id="KW-0812">Transmembrane</keyword>
<evidence type="ECO:0000259" key="5">
    <source>
        <dbReference type="SMART" id="SM00014"/>
    </source>
</evidence>
<feature type="transmembrane region" description="Helical" evidence="4">
    <location>
        <begin position="50"/>
        <end position="67"/>
    </location>
</feature>
<dbReference type="Pfam" id="PF01569">
    <property type="entry name" value="PAP2"/>
    <property type="match status" value="1"/>
</dbReference>
<dbReference type="InterPro" id="IPR036938">
    <property type="entry name" value="PAP2/HPO_sf"/>
</dbReference>
<keyword evidence="4" id="KW-1133">Transmembrane helix</keyword>
<keyword evidence="4" id="KW-0472">Membrane</keyword>
<evidence type="ECO:0000256" key="2">
    <source>
        <dbReference type="ARBA" id="ARBA00032707"/>
    </source>
</evidence>
<feature type="transmembrane region" description="Helical" evidence="4">
    <location>
        <begin position="123"/>
        <end position="145"/>
    </location>
</feature>
<reference evidence="6 7" key="1">
    <citation type="submission" date="2020-08" db="EMBL/GenBank/DDBJ databases">
        <title>Genome sequence of Thermomonas brevis KACC 16975T.</title>
        <authorList>
            <person name="Hyun D.-W."/>
            <person name="Bae J.-W."/>
        </authorList>
    </citation>
    <scope>NUCLEOTIDE SEQUENCE [LARGE SCALE GENOMIC DNA]</scope>
    <source>
        <strain evidence="6 7">KACC 16975</strain>
    </source>
</reference>